<feature type="compositionally biased region" description="Polar residues" evidence="6">
    <location>
        <begin position="157"/>
        <end position="168"/>
    </location>
</feature>
<feature type="transmembrane region" description="Helical" evidence="7">
    <location>
        <begin position="182"/>
        <end position="205"/>
    </location>
</feature>
<evidence type="ECO:0000256" key="6">
    <source>
        <dbReference type="SAM" id="MobiDB-lite"/>
    </source>
</evidence>
<dbReference type="InterPro" id="IPR051668">
    <property type="entry name" value="ATG33"/>
</dbReference>
<protein>
    <recommendedName>
        <fullName evidence="10">Autophagy-related protein 33</fullName>
    </recommendedName>
</protein>
<proteinExistence type="inferred from homology"/>
<dbReference type="PANTHER" id="PTHR37278:SF1">
    <property type="entry name" value="AUTOPHAGY-RELATED PROTEIN 33-RELATED"/>
    <property type="match status" value="1"/>
</dbReference>
<comment type="caution">
    <text evidence="8">The sequence shown here is derived from an EMBL/GenBank/DDBJ whole genome shotgun (WGS) entry which is preliminary data.</text>
</comment>
<dbReference type="EMBL" id="JAWIZZ010000036">
    <property type="protein sequence ID" value="KAK5781423.1"/>
    <property type="molecule type" value="Genomic_DNA"/>
</dbReference>
<dbReference type="GO" id="GO:0005741">
    <property type="term" value="C:mitochondrial outer membrane"/>
    <property type="evidence" value="ECO:0007669"/>
    <property type="project" value="TreeGrafter"/>
</dbReference>
<feature type="transmembrane region" description="Helical" evidence="7">
    <location>
        <begin position="53"/>
        <end position="75"/>
    </location>
</feature>
<evidence type="ECO:0000313" key="9">
    <source>
        <dbReference type="Proteomes" id="UP001306508"/>
    </source>
</evidence>
<dbReference type="PANTHER" id="PTHR37278">
    <property type="entry name" value="AUTOPHAGY-RELATED PROTEIN 33-RELATED"/>
    <property type="match status" value="1"/>
</dbReference>
<gene>
    <name evidence="8" type="ORF">RI543_001266</name>
</gene>
<dbReference type="AlphaFoldDB" id="A0AAN7WTT9"/>
<name>A0AAN7WTT9_9SACH</name>
<evidence type="ECO:0000256" key="7">
    <source>
        <dbReference type="SAM" id="Phobius"/>
    </source>
</evidence>
<evidence type="ECO:0000256" key="5">
    <source>
        <dbReference type="ARBA" id="ARBA00038013"/>
    </source>
</evidence>
<evidence type="ECO:0008006" key="10">
    <source>
        <dbReference type="Google" id="ProtNLM"/>
    </source>
</evidence>
<organism evidence="8 9">
    <name type="scientific">Arxiozyma heterogenica</name>
    <dbReference type="NCBI Taxonomy" id="278026"/>
    <lineage>
        <taxon>Eukaryota</taxon>
        <taxon>Fungi</taxon>
        <taxon>Dikarya</taxon>
        <taxon>Ascomycota</taxon>
        <taxon>Saccharomycotina</taxon>
        <taxon>Saccharomycetes</taxon>
        <taxon>Saccharomycetales</taxon>
        <taxon>Saccharomycetaceae</taxon>
        <taxon>Arxiozyma</taxon>
    </lineage>
</organism>
<evidence type="ECO:0000313" key="8">
    <source>
        <dbReference type="EMBL" id="KAK5781423.1"/>
    </source>
</evidence>
<feature type="compositionally biased region" description="Low complexity" evidence="6">
    <location>
        <begin position="140"/>
        <end position="151"/>
    </location>
</feature>
<keyword evidence="4 7" id="KW-0472">Membrane</keyword>
<comment type="similarity">
    <text evidence="5">Belongs to the ATG33 family.</text>
</comment>
<feature type="region of interest" description="Disordered" evidence="6">
    <location>
        <begin position="124"/>
        <end position="169"/>
    </location>
</feature>
<dbReference type="GO" id="GO:0000422">
    <property type="term" value="P:autophagy of mitochondrion"/>
    <property type="evidence" value="ECO:0007669"/>
    <property type="project" value="TreeGrafter"/>
</dbReference>
<keyword evidence="3 7" id="KW-1133">Transmembrane helix</keyword>
<dbReference type="GO" id="GO:0016236">
    <property type="term" value="P:macroautophagy"/>
    <property type="evidence" value="ECO:0007669"/>
    <property type="project" value="TreeGrafter"/>
</dbReference>
<accession>A0AAN7WTT9</accession>
<keyword evidence="2 7" id="KW-0812">Transmembrane</keyword>
<evidence type="ECO:0000256" key="4">
    <source>
        <dbReference type="ARBA" id="ARBA00023136"/>
    </source>
</evidence>
<feature type="transmembrane region" description="Helical" evidence="7">
    <location>
        <begin position="12"/>
        <end position="32"/>
    </location>
</feature>
<keyword evidence="9" id="KW-1185">Reference proteome</keyword>
<evidence type="ECO:0000256" key="1">
    <source>
        <dbReference type="ARBA" id="ARBA00004141"/>
    </source>
</evidence>
<reference evidence="9" key="1">
    <citation type="submission" date="2023-07" db="EMBL/GenBank/DDBJ databases">
        <title>A draft genome of Kazachstania heterogenica Y-27499.</title>
        <authorList>
            <person name="Donic C."/>
            <person name="Kralova J.S."/>
            <person name="Fidel L."/>
            <person name="Ben-Dor S."/>
            <person name="Jung S."/>
        </authorList>
    </citation>
    <scope>NUCLEOTIDE SEQUENCE [LARGE SCALE GENOMIC DNA]</scope>
    <source>
        <strain evidence="9">Y27499</strain>
    </source>
</reference>
<evidence type="ECO:0000256" key="3">
    <source>
        <dbReference type="ARBA" id="ARBA00022989"/>
    </source>
</evidence>
<feature type="transmembrane region" description="Helical" evidence="7">
    <location>
        <begin position="87"/>
        <end position="105"/>
    </location>
</feature>
<evidence type="ECO:0000256" key="2">
    <source>
        <dbReference type="ARBA" id="ARBA00022692"/>
    </source>
</evidence>
<comment type="subcellular location">
    <subcellularLocation>
        <location evidence="1">Membrane</location>
        <topology evidence="1">Multi-pass membrane protein</topology>
    </subcellularLocation>
</comment>
<sequence length="211" mass="22847">MSLCLGITKTIAISSLGLYAGVLSASTILSFNKHTSIILSNLDIINKAQIKQIINKIFQFGNVIGGLSTTFFGLSYFGAPVHWKHPYLLYGMLIAPISNLYLYYLKGSIEHELRVQSIDNKKDLTSTDPKPIQITEDNDSNTSPTSSTNESIVDLGQNGSQSPSTESNVEVLERTRSFCNSIGTGLLLTTTISVVGLVQSVMGVYGEGNFT</sequence>
<dbReference type="Proteomes" id="UP001306508">
    <property type="component" value="Unassembled WGS sequence"/>
</dbReference>